<accession>A0ABM9HVT8</accession>
<evidence type="ECO:0000313" key="1">
    <source>
        <dbReference type="EMBL" id="CAI8720155.1"/>
    </source>
</evidence>
<protein>
    <submittedName>
        <fullName evidence="1">Uncharacterized protein</fullName>
    </submittedName>
</protein>
<reference evidence="1 2" key="1">
    <citation type="submission" date="2023-03" db="EMBL/GenBank/DDBJ databases">
        <authorList>
            <person name="Pearce D."/>
        </authorList>
    </citation>
    <scope>NUCLEOTIDE SEQUENCE [LARGE SCALE GENOMIC DNA]</scope>
    <source>
        <strain evidence="1">Msz</strain>
    </source>
</reference>
<evidence type="ECO:0000313" key="2">
    <source>
        <dbReference type="Proteomes" id="UP001162030"/>
    </source>
</evidence>
<dbReference type="EMBL" id="OX458333">
    <property type="protein sequence ID" value="CAI8720155.1"/>
    <property type="molecule type" value="Genomic_DNA"/>
</dbReference>
<keyword evidence="2" id="KW-1185">Reference proteome</keyword>
<organism evidence="1 2">
    <name type="scientific">Methylocaldum szegediense</name>
    <dbReference type="NCBI Taxonomy" id="73780"/>
    <lineage>
        <taxon>Bacteria</taxon>
        <taxon>Pseudomonadati</taxon>
        <taxon>Pseudomonadota</taxon>
        <taxon>Gammaproteobacteria</taxon>
        <taxon>Methylococcales</taxon>
        <taxon>Methylococcaceae</taxon>
        <taxon>Methylocaldum</taxon>
    </lineage>
</organism>
<name>A0ABM9HVT8_9GAMM</name>
<sequence>MIVRANQTMARPCGELYESRIAMHFGSAKATTNSRLAIVEKHSQSGIHGQHICIGVVKELTDQGSG</sequence>
<proteinExistence type="predicted"/>
<gene>
    <name evidence="1" type="ORF">MSZNOR_0076</name>
</gene>
<dbReference type="Proteomes" id="UP001162030">
    <property type="component" value="Chromosome"/>
</dbReference>